<dbReference type="InterPro" id="IPR011990">
    <property type="entry name" value="TPR-like_helical_dom_sf"/>
</dbReference>
<dbReference type="GO" id="GO:0051607">
    <property type="term" value="P:defense response to virus"/>
    <property type="evidence" value="ECO:0007669"/>
    <property type="project" value="TreeGrafter"/>
</dbReference>
<keyword evidence="2" id="KW-0802">TPR repeat</keyword>
<protein>
    <submittedName>
        <fullName evidence="4">Uncharacterized protein</fullName>
    </submittedName>
</protein>
<keyword evidence="1" id="KW-0677">Repeat</keyword>
<evidence type="ECO:0000256" key="2">
    <source>
        <dbReference type="ARBA" id="ARBA00022803"/>
    </source>
</evidence>
<dbReference type="PANTHER" id="PTHR10271:SF25">
    <property type="entry name" value="INTERFERON-INDUCED PROTEIN WITH TETRATRICOPEPTIDE REPEATS 8"/>
    <property type="match status" value="1"/>
</dbReference>
<evidence type="ECO:0000256" key="1">
    <source>
        <dbReference type="ARBA" id="ARBA00022737"/>
    </source>
</evidence>
<dbReference type="PANTHER" id="PTHR10271">
    <property type="entry name" value="INTERFERON-INDUCED PROTEIN WITH TETRATRICOPEPTIDE REPEATS"/>
    <property type="match status" value="1"/>
</dbReference>
<evidence type="ECO:0000313" key="4">
    <source>
        <dbReference type="EMBL" id="KAJ8418247.1"/>
    </source>
</evidence>
<dbReference type="EMBL" id="JAINUG010000002">
    <property type="protein sequence ID" value="KAJ8418247.1"/>
    <property type="molecule type" value="Genomic_DNA"/>
</dbReference>
<evidence type="ECO:0000313" key="5">
    <source>
        <dbReference type="Proteomes" id="UP001221898"/>
    </source>
</evidence>
<organism evidence="4 5">
    <name type="scientific">Aldrovandia affinis</name>
    <dbReference type="NCBI Taxonomy" id="143900"/>
    <lineage>
        <taxon>Eukaryota</taxon>
        <taxon>Metazoa</taxon>
        <taxon>Chordata</taxon>
        <taxon>Craniata</taxon>
        <taxon>Vertebrata</taxon>
        <taxon>Euteleostomi</taxon>
        <taxon>Actinopterygii</taxon>
        <taxon>Neopterygii</taxon>
        <taxon>Teleostei</taxon>
        <taxon>Notacanthiformes</taxon>
        <taxon>Halosauridae</taxon>
        <taxon>Aldrovandia</taxon>
    </lineage>
</organism>
<dbReference type="Proteomes" id="UP001221898">
    <property type="component" value="Unassembled WGS sequence"/>
</dbReference>
<dbReference type="Gene3D" id="1.25.40.10">
    <property type="entry name" value="Tetratricopeptide repeat domain"/>
    <property type="match status" value="1"/>
</dbReference>
<keyword evidence="5" id="KW-1185">Reference proteome</keyword>
<proteinExistence type="inferred from homology"/>
<sequence length="141" mass="16489">MALEALNKGPQIDTVYTDSLYEIIEVGDPHKPELIHRSIFHLEEEVHLNPSYIYPQLELAVRYSEVQNVERANDVFQKIFTRPDLSFTEQQALHRMYGELQWSPVCSQSTAITQYMEGMKLLNISSDWRKCHTPLLKILRI</sequence>
<comment type="caution">
    <text evidence="4">The sequence shown here is derived from an EMBL/GenBank/DDBJ whole genome shotgun (WGS) entry which is preliminary data.</text>
</comment>
<gene>
    <name evidence="4" type="ORF">AAFF_G00139560</name>
</gene>
<dbReference type="AlphaFoldDB" id="A0AAD7TC51"/>
<evidence type="ECO:0000256" key="3">
    <source>
        <dbReference type="ARBA" id="ARBA00038336"/>
    </source>
</evidence>
<dbReference type="GO" id="GO:0005829">
    <property type="term" value="C:cytosol"/>
    <property type="evidence" value="ECO:0007669"/>
    <property type="project" value="TreeGrafter"/>
</dbReference>
<comment type="similarity">
    <text evidence="3">Belongs to the IFIT family.</text>
</comment>
<reference evidence="4" key="1">
    <citation type="journal article" date="2023" name="Science">
        <title>Genome structures resolve the early diversification of teleost fishes.</title>
        <authorList>
            <person name="Parey E."/>
            <person name="Louis A."/>
            <person name="Montfort J."/>
            <person name="Bouchez O."/>
            <person name="Roques C."/>
            <person name="Iampietro C."/>
            <person name="Lluch J."/>
            <person name="Castinel A."/>
            <person name="Donnadieu C."/>
            <person name="Desvignes T."/>
            <person name="Floi Bucao C."/>
            <person name="Jouanno E."/>
            <person name="Wen M."/>
            <person name="Mejri S."/>
            <person name="Dirks R."/>
            <person name="Jansen H."/>
            <person name="Henkel C."/>
            <person name="Chen W.J."/>
            <person name="Zahm M."/>
            <person name="Cabau C."/>
            <person name="Klopp C."/>
            <person name="Thompson A.W."/>
            <person name="Robinson-Rechavi M."/>
            <person name="Braasch I."/>
            <person name="Lecointre G."/>
            <person name="Bobe J."/>
            <person name="Postlethwait J.H."/>
            <person name="Berthelot C."/>
            <person name="Roest Crollius H."/>
            <person name="Guiguen Y."/>
        </authorList>
    </citation>
    <scope>NUCLEOTIDE SEQUENCE</scope>
    <source>
        <strain evidence="4">NC1722</strain>
    </source>
</reference>
<accession>A0AAD7TC51</accession>
<name>A0AAD7TC51_9TELE</name>